<sequence length="45" mass="4653">FKANEVAQAAVEIELKGQASYRNVAIAASAQSARDLFTLMAGAVA</sequence>
<dbReference type="EMBL" id="QMIF01000139">
    <property type="protein sequence ID" value="TVM28025.1"/>
    <property type="molecule type" value="Genomic_DNA"/>
</dbReference>
<gene>
    <name evidence="1" type="ORF">DQK91_22440</name>
</gene>
<dbReference type="Proteomes" id="UP000434052">
    <property type="component" value="Unassembled WGS sequence"/>
</dbReference>
<dbReference type="AlphaFoldDB" id="A0A6P1Z9C7"/>
<accession>A0A6P1Z9C7</accession>
<reference evidence="1 2" key="1">
    <citation type="submission" date="2018-06" db="EMBL/GenBank/DDBJ databases">
        <title>Complete genome of Desulfovibrio marinus P48SEP.</title>
        <authorList>
            <person name="Crispim J.S."/>
            <person name="Vidigal P.M.P."/>
            <person name="Silva L.C.F."/>
            <person name="Araujo L.C."/>
            <person name="Laguardia C.N."/>
            <person name="Dias R.S."/>
            <person name="Sousa M.P."/>
            <person name="Paula S.O."/>
            <person name="Silva C."/>
        </authorList>
    </citation>
    <scope>NUCLEOTIDE SEQUENCE [LARGE SCALE GENOMIC DNA]</scope>
    <source>
        <strain evidence="1 2">P48SEP</strain>
    </source>
</reference>
<dbReference type="InterPro" id="IPR012347">
    <property type="entry name" value="Ferritin-like"/>
</dbReference>
<evidence type="ECO:0000313" key="2">
    <source>
        <dbReference type="Proteomes" id="UP000434052"/>
    </source>
</evidence>
<organism evidence="1 2">
    <name type="scientific">Oceanidesulfovibrio marinus</name>
    <dbReference type="NCBI Taxonomy" id="370038"/>
    <lineage>
        <taxon>Bacteria</taxon>
        <taxon>Pseudomonadati</taxon>
        <taxon>Thermodesulfobacteriota</taxon>
        <taxon>Desulfovibrionia</taxon>
        <taxon>Desulfovibrionales</taxon>
        <taxon>Desulfovibrionaceae</taxon>
        <taxon>Oceanidesulfovibrio</taxon>
    </lineage>
</organism>
<protein>
    <submittedName>
        <fullName evidence="1">Rubrerythrin</fullName>
    </submittedName>
</protein>
<name>A0A6P1Z9C7_9BACT</name>
<proteinExistence type="predicted"/>
<evidence type="ECO:0000313" key="1">
    <source>
        <dbReference type="EMBL" id="TVM28025.1"/>
    </source>
</evidence>
<dbReference type="Gene3D" id="1.20.1260.10">
    <property type="match status" value="1"/>
</dbReference>
<feature type="non-terminal residue" evidence="1">
    <location>
        <position position="1"/>
    </location>
</feature>
<comment type="caution">
    <text evidence="1">The sequence shown here is derived from an EMBL/GenBank/DDBJ whole genome shotgun (WGS) entry which is preliminary data.</text>
</comment>